<dbReference type="RefSeq" id="WP_156161536.1">
    <property type="nucleotide sequence ID" value="NZ_JNFP01000012.1"/>
</dbReference>
<feature type="non-terminal residue" evidence="2">
    <location>
        <position position="138"/>
    </location>
</feature>
<proteinExistence type="predicted"/>
<gene>
    <name evidence="2" type="ORF">FG87_12795</name>
</gene>
<evidence type="ECO:0008006" key="4">
    <source>
        <dbReference type="Google" id="ProtNLM"/>
    </source>
</evidence>
<feature type="compositionally biased region" description="Basic and acidic residues" evidence="1">
    <location>
        <begin position="25"/>
        <end position="36"/>
    </location>
</feature>
<accession>A0ABR4ZH59</accession>
<name>A0ABR4ZH59_9NOCA</name>
<reference evidence="2 3" key="1">
    <citation type="journal article" date="2014" name="Int. J. Syst. Evol. Microbiol.">
        <title>Nocardia vulneris sp. nov., isolated from wounds of human patients in North America.</title>
        <authorList>
            <person name="Lasker B.A."/>
            <person name="Bell M."/>
            <person name="Klenk H.P."/>
            <person name="Sproer C."/>
            <person name="Schumann C."/>
            <person name="Schumann P."/>
            <person name="Brown J.M."/>
        </authorList>
    </citation>
    <scope>NUCLEOTIDE SEQUENCE [LARGE SCALE GENOMIC DNA]</scope>
    <source>
        <strain evidence="2 3">W9851</strain>
    </source>
</reference>
<keyword evidence="3" id="KW-1185">Reference proteome</keyword>
<organism evidence="2 3">
    <name type="scientific">Nocardia vulneris</name>
    <dbReference type="NCBI Taxonomy" id="1141657"/>
    <lineage>
        <taxon>Bacteria</taxon>
        <taxon>Bacillati</taxon>
        <taxon>Actinomycetota</taxon>
        <taxon>Actinomycetes</taxon>
        <taxon>Mycobacteriales</taxon>
        <taxon>Nocardiaceae</taxon>
        <taxon>Nocardia</taxon>
    </lineage>
</organism>
<dbReference type="EMBL" id="JNFP01000012">
    <property type="protein sequence ID" value="KIA64743.1"/>
    <property type="molecule type" value="Genomic_DNA"/>
</dbReference>
<feature type="region of interest" description="Disordered" evidence="1">
    <location>
        <begin position="1"/>
        <end position="92"/>
    </location>
</feature>
<evidence type="ECO:0000256" key="1">
    <source>
        <dbReference type="SAM" id="MobiDB-lite"/>
    </source>
</evidence>
<evidence type="ECO:0000313" key="3">
    <source>
        <dbReference type="Proteomes" id="UP000031364"/>
    </source>
</evidence>
<comment type="caution">
    <text evidence="2">The sequence shown here is derived from an EMBL/GenBank/DDBJ whole genome shotgun (WGS) entry which is preliminary data.</text>
</comment>
<dbReference type="Proteomes" id="UP000031364">
    <property type="component" value="Unassembled WGS sequence"/>
</dbReference>
<evidence type="ECO:0000313" key="2">
    <source>
        <dbReference type="EMBL" id="KIA64743.1"/>
    </source>
</evidence>
<sequence length="138" mass="13747">MDFDDDRSVASARTEEVIRAVPRGPVRDNYDLRPDAANHQVPPASPTETDLGLAQQSGDSPQSAAQFAPDGEKFPTAGGTGATAPDLGQGEYAAADITRNALGDKDVSPSGPSALGSEAVAAAGGAVLTGAADDVVAG</sequence>
<feature type="compositionally biased region" description="Polar residues" evidence="1">
    <location>
        <begin position="54"/>
        <end position="65"/>
    </location>
</feature>
<protein>
    <recommendedName>
        <fullName evidence="4">DUF5709 domain-containing protein</fullName>
    </recommendedName>
</protein>